<dbReference type="EMBL" id="PQGE01000009">
    <property type="protein sequence ID" value="POP44650.1"/>
    <property type="molecule type" value="Genomic_DNA"/>
</dbReference>
<evidence type="ECO:0000313" key="3">
    <source>
        <dbReference type="EMBL" id="POP47461.1"/>
    </source>
</evidence>
<dbReference type="RefSeq" id="WP_103676307.1">
    <property type="nucleotide sequence ID" value="NZ_PQGD01000012.1"/>
</dbReference>
<proteinExistence type="predicted"/>
<dbReference type="PROSITE" id="PS51186">
    <property type="entry name" value="GNAT"/>
    <property type="match status" value="1"/>
</dbReference>
<dbReference type="OrthoDB" id="9787920at2"/>
<reference evidence="4 5" key="1">
    <citation type="submission" date="2018-01" db="EMBL/GenBank/DDBJ databases">
        <title>Superficieibacter electus gen. nov., sp. nov., an extended-spectrum beta-lactamase possessing member of the Enterobacteriaceae family, isolated from intensive care unit surfaces.</title>
        <authorList>
            <person name="Potter R.F."/>
            <person name="D'Souza A.W."/>
        </authorList>
    </citation>
    <scope>NUCLEOTIDE SEQUENCE [LARGE SCALE GENOMIC DNA]</scope>
    <source>
        <strain evidence="3 5">BP-1</strain>
        <strain evidence="2 4">BP-2</strain>
    </source>
</reference>
<keyword evidence="4" id="KW-1185">Reference proteome</keyword>
<gene>
    <name evidence="3" type="ORF">CHU32_15815</name>
    <name evidence="2" type="ORF">CHU33_11950</name>
</gene>
<dbReference type="GO" id="GO:0016747">
    <property type="term" value="F:acyltransferase activity, transferring groups other than amino-acyl groups"/>
    <property type="evidence" value="ECO:0007669"/>
    <property type="project" value="InterPro"/>
</dbReference>
<dbReference type="SUPFAM" id="SSF55729">
    <property type="entry name" value="Acyl-CoA N-acyltransferases (Nat)"/>
    <property type="match status" value="1"/>
</dbReference>
<dbReference type="InterPro" id="IPR000182">
    <property type="entry name" value="GNAT_dom"/>
</dbReference>
<organism evidence="3 5">
    <name type="scientific">Superficieibacter electus</name>
    <dbReference type="NCBI Taxonomy" id="2022662"/>
    <lineage>
        <taxon>Bacteria</taxon>
        <taxon>Pseudomonadati</taxon>
        <taxon>Pseudomonadota</taxon>
        <taxon>Gammaproteobacteria</taxon>
        <taxon>Enterobacterales</taxon>
        <taxon>Enterobacteriaceae</taxon>
        <taxon>Superficieibacter</taxon>
    </lineage>
</organism>
<evidence type="ECO:0000313" key="4">
    <source>
        <dbReference type="Proteomes" id="UP000237073"/>
    </source>
</evidence>
<dbReference type="CDD" id="cd04301">
    <property type="entry name" value="NAT_SF"/>
    <property type="match status" value="1"/>
</dbReference>
<comment type="caution">
    <text evidence="3">The sequence shown here is derived from an EMBL/GenBank/DDBJ whole genome shotgun (WGS) entry which is preliminary data.</text>
</comment>
<name>A0A2P5GMX2_9ENTR</name>
<keyword evidence="3" id="KW-0808">Transferase</keyword>
<evidence type="ECO:0000259" key="1">
    <source>
        <dbReference type="PROSITE" id="PS51186"/>
    </source>
</evidence>
<accession>A0A2P5GMX2</accession>
<dbReference type="InterPro" id="IPR016181">
    <property type="entry name" value="Acyl_CoA_acyltransferase"/>
</dbReference>
<feature type="domain" description="N-acetyltransferase" evidence="1">
    <location>
        <begin position="1"/>
        <end position="140"/>
    </location>
</feature>
<evidence type="ECO:0000313" key="5">
    <source>
        <dbReference type="Proteomes" id="UP000247005"/>
    </source>
</evidence>
<dbReference type="Pfam" id="PF00583">
    <property type="entry name" value="Acetyltransf_1"/>
    <property type="match status" value="1"/>
</dbReference>
<sequence>MELTVTQNVTAEDQEELLAGLRAYNSQFIDASGWGEVGVYARDENGRMTGGLIAEQKGDWFCIKYLWVSDATRGSGLGSRLMAAAEQQAQKMGCLHALVDTVSFQALPFYQKQGYQLQMTLEDFPYKGMQRHYLAKGLLR</sequence>
<protein>
    <submittedName>
        <fullName evidence="3">N-acetyltransferase</fullName>
    </submittedName>
</protein>
<dbReference type="AlphaFoldDB" id="A0A2P5GMX2"/>
<dbReference type="Gene3D" id="3.40.630.30">
    <property type="match status" value="1"/>
</dbReference>
<dbReference type="Proteomes" id="UP000237073">
    <property type="component" value="Unassembled WGS sequence"/>
</dbReference>
<dbReference type="EMBL" id="PQGD01000012">
    <property type="protein sequence ID" value="POP47461.1"/>
    <property type="molecule type" value="Genomic_DNA"/>
</dbReference>
<evidence type="ECO:0000313" key="2">
    <source>
        <dbReference type="EMBL" id="POP44650.1"/>
    </source>
</evidence>
<dbReference type="Proteomes" id="UP000247005">
    <property type="component" value="Unassembled WGS sequence"/>
</dbReference>